<dbReference type="RefSeq" id="WP_061524521.1">
    <property type="nucleotide sequence ID" value="NZ_JRHX01000038.1"/>
</dbReference>
<dbReference type="InterPro" id="IPR050703">
    <property type="entry name" value="Flavin_MAO"/>
</dbReference>
<dbReference type="EMBL" id="JRHX01000038">
    <property type="protein sequence ID" value="KXZ71240.1"/>
    <property type="molecule type" value="Genomic_DNA"/>
</dbReference>
<feature type="binding site" evidence="4">
    <location>
        <begin position="37"/>
        <end position="38"/>
    </location>
    <ligand>
        <name>FAD</name>
        <dbReference type="ChEBI" id="CHEBI:57692"/>
    </ligand>
</feature>
<dbReference type="InterPro" id="IPR036188">
    <property type="entry name" value="FAD/NAD-bd_sf"/>
</dbReference>
<accession>A0A150HW59</accession>
<organism evidence="6 7">
    <name type="scientific">Acinetobacter venetianus</name>
    <dbReference type="NCBI Taxonomy" id="52133"/>
    <lineage>
        <taxon>Bacteria</taxon>
        <taxon>Pseudomonadati</taxon>
        <taxon>Pseudomonadota</taxon>
        <taxon>Gammaproteobacteria</taxon>
        <taxon>Moraxellales</taxon>
        <taxon>Moraxellaceae</taxon>
        <taxon>Acinetobacter</taxon>
    </lineage>
</organism>
<dbReference type="PATRIC" id="fig|52133.19.peg.1458"/>
<gene>
    <name evidence="6" type="primary">puo</name>
    <name evidence="6" type="ORF">AVENLUH13518_01436</name>
</gene>
<dbReference type="PANTHER" id="PTHR43563:SF1">
    <property type="entry name" value="AMINE OXIDASE [FLAVIN-CONTAINING] B"/>
    <property type="match status" value="1"/>
</dbReference>
<name>A0A150HW59_9GAMM</name>
<dbReference type="Gene3D" id="3.90.660.10">
    <property type="match status" value="1"/>
</dbReference>
<evidence type="ECO:0000256" key="2">
    <source>
        <dbReference type="ARBA" id="ARBA00005995"/>
    </source>
</evidence>
<dbReference type="InterPro" id="IPR001613">
    <property type="entry name" value="Flavin_amine_oxidase"/>
</dbReference>
<comment type="caution">
    <text evidence="6">The sequence shown here is derived from an EMBL/GenBank/DDBJ whole genome shotgun (WGS) entry which is preliminary data.</text>
</comment>
<comment type="cofactor">
    <cofactor evidence="1">
        <name>FAD</name>
        <dbReference type="ChEBI" id="CHEBI:57692"/>
    </cofactor>
</comment>
<protein>
    <submittedName>
        <fullName evidence="6">Putrescine oxidase</fullName>
        <ecNumber evidence="6">1.4.3.10</ecNumber>
    </submittedName>
</protein>
<dbReference type="AlphaFoldDB" id="A0A150HW59"/>
<dbReference type="Gene3D" id="1.10.405.10">
    <property type="entry name" value="Guanine Nucleotide Dissociation Inhibitor, domain 1"/>
    <property type="match status" value="1"/>
</dbReference>
<dbReference type="EC" id="1.4.3.10" evidence="6"/>
<evidence type="ECO:0000256" key="1">
    <source>
        <dbReference type="ARBA" id="ARBA00001974"/>
    </source>
</evidence>
<comment type="similarity">
    <text evidence="2">Belongs to the flavin monoamine oxidase family.</text>
</comment>
<sequence>MNTTQKIWDVVIVGAGLAGLKAATELTKHGKKVLILEARDRVGGRSMAGEICGKIIDLGGQWVGPQQETLLAQAKELGIETYPQYTKGKSLLSRNYHLTSYTSDIPKLPILTLIELLIINLKWNLDMRHLNKKNTKSFKIVKQLDALTVENWIEKNVKTDAARDFIRTITRAFFCCESSEISYLFFLDCLKKGHGVFKMIGIKGGAQQDKFLGGAWSIPKLMAEKLSDNILLNSPVLNIVQGNSNVQIFTENMGFVAKNVIVTTPPPLTLNINFQPPLPHNKFQLFNQMKMGSVIKVHFAFKYPFWRKKGLNGAVASTNHHLSVVFDQTPDDESVGILVGLIEGYHAIELSKLDKESRKKKLIDDLIYYFGDSAANPIDYIEQDWIKEKWSQGGYAAHMPPNLMSTYGNEIRTPTGRVHWAGTETATEWMGYLDGALQSGIRAAQEILDIQK</sequence>
<proteinExistence type="inferred from homology"/>
<dbReference type="SUPFAM" id="SSF51905">
    <property type="entry name" value="FAD/NAD(P)-binding domain"/>
    <property type="match status" value="1"/>
</dbReference>
<evidence type="ECO:0000259" key="5">
    <source>
        <dbReference type="Pfam" id="PF01593"/>
    </source>
</evidence>
<dbReference type="InterPro" id="IPR002937">
    <property type="entry name" value="Amino_oxidase"/>
</dbReference>
<dbReference type="PRINTS" id="PR00757">
    <property type="entry name" value="AMINEOXDASEF"/>
</dbReference>
<dbReference type="SUPFAM" id="SSF54373">
    <property type="entry name" value="FAD-linked reductases, C-terminal domain"/>
    <property type="match status" value="1"/>
</dbReference>
<dbReference type="GO" id="GO:0050232">
    <property type="term" value="F:putrescine oxidase activity"/>
    <property type="evidence" value="ECO:0007669"/>
    <property type="project" value="UniProtKB-EC"/>
</dbReference>
<feature type="binding site" evidence="4">
    <location>
        <position position="424"/>
    </location>
    <ligand>
        <name>FAD</name>
        <dbReference type="ChEBI" id="CHEBI:57692"/>
    </ligand>
</feature>
<evidence type="ECO:0000313" key="6">
    <source>
        <dbReference type="EMBL" id="KXZ71240.1"/>
    </source>
</evidence>
<dbReference type="Pfam" id="PF01593">
    <property type="entry name" value="Amino_oxidase"/>
    <property type="match status" value="1"/>
</dbReference>
<feature type="domain" description="Amine oxidase" evidence="5">
    <location>
        <begin position="17"/>
        <end position="448"/>
    </location>
</feature>
<evidence type="ECO:0000313" key="7">
    <source>
        <dbReference type="Proteomes" id="UP000075544"/>
    </source>
</evidence>
<feature type="binding site" evidence="4">
    <location>
        <position position="236"/>
    </location>
    <ligand>
        <name>FAD</name>
        <dbReference type="ChEBI" id="CHEBI:57692"/>
    </ligand>
</feature>
<keyword evidence="3 6" id="KW-0560">Oxidoreductase</keyword>
<evidence type="ECO:0000256" key="4">
    <source>
        <dbReference type="PIRSR" id="PIRSR601613-1"/>
    </source>
</evidence>
<reference evidence="6 7" key="1">
    <citation type="journal article" date="2016" name="Sci. Rep.">
        <title>Genomic and phenotypic characterization of the species Acinetobacter venetianus.</title>
        <authorList>
            <person name="Fondi M."/>
            <person name="Maida I."/>
            <person name="Perrin E."/>
            <person name="Orlandini V."/>
            <person name="La Torre L."/>
            <person name="Bosi E."/>
            <person name="Negroni A."/>
            <person name="Zanaroli G."/>
            <person name="Fava F."/>
            <person name="Decorosi F."/>
            <person name="Giovannetti L."/>
            <person name="Viti C."/>
            <person name="Vaneechoutte M."/>
            <person name="Dijkshoorn L."/>
            <person name="Fani R."/>
        </authorList>
    </citation>
    <scope>NUCLEOTIDE SEQUENCE [LARGE SCALE GENOMIC DNA]</scope>
    <source>
        <strain evidence="6 7">LUH13518</strain>
    </source>
</reference>
<dbReference type="Gene3D" id="3.50.50.60">
    <property type="entry name" value="FAD/NAD(P)-binding domain"/>
    <property type="match status" value="1"/>
</dbReference>
<dbReference type="PANTHER" id="PTHR43563">
    <property type="entry name" value="AMINE OXIDASE"/>
    <property type="match status" value="1"/>
</dbReference>
<dbReference type="Proteomes" id="UP000075544">
    <property type="component" value="Unassembled WGS sequence"/>
</dbReference>
<evidence type="ECO:0000256" key="3">
    <source>
        <dbReference type="ARBA" id="ARBA00023002"/>
    </source>
</evidence>